<gene>
    <name evidence="3" type="ORF">K504DRAFT_462368</name>
</gene>
<feature type="compositionally biased region" description="Low complexity" evidence="1">
    <location>
        <begin position="381"/>
        <end position="391"/>
    </location>
</feature>
<dbReference type="AlphaFoldDB" id="A0A6G1KLW9"/>
<proteinExistence type="predicted"/>
<evidence type="ECO:0000259" key="2">
    <source>
        <dbReference type="Pfam" id="PF08588"/>
    </source>
</evidence>
<reference evidence="3" key="1">
    <citation type="journal article" date="2020" name="Stud. Mycol.">
        <title>101 Dothideomycetes genomes: a test case for predicting lifestyles and emergence of pathogens.</title>
        <authorList>
            <person name="Haridas S."/>
            <person name="Albert R."/>
            <person name="Binder M."/>
            <person name="Bloem J."/>
            <person name="Labutti K."/>
            <person name="Salamov A."/>
            <person name="Andreopoulos B."/>
            <person name="Baker S."/>
            <person name="Barry K."/>
            <person name="Bills G."/>
            <person name="Bluhm B."/>
            <person name="Cannon C."/>
            <person name="Castanera R."/>
            <person name="Culley D."/>
            <person name="Daum C."/>
            <person name="Ezra D."/>
            <person name="Gonzalez J."/>
            <person name="Henrissat B."/>
            <person name="Kuo A."/>
            <person name="Liang C."/>
            <person name="Lipzen A."/>
            <person name="Lutzoni F."/>
            <person name="Magnuson J."/>
            <person name="Mondo S."/>
            <person name="Nolan M."/>
            <person name="Ohm R."/>
            <person name="Pangilinan J."/>
            <person name="Park H.-J."/>
            <person name="Ramirez L."/>
            <person name="Alfaro M."/>
            <person name="Sun H."/>
            <person name="Tritt A."/>
            <person name="Yoshinaga Y."/>
            <person name="Zwiers L.-H."/>
            <person name="Turgeon B."/>
            <person name="Goodwin S."/>
            <person name="Spatafora J."/>
            <person name="Crous P."/>
            <person name="Grigoriev I."/>
        </authorList>
    </citation>
    <scope>NUCLEOTIDE SEQUENCE</scope>
    <source>
        <strain evidence="3">CBS 279.74</strain>
    </source>
</reference>
<dbReference type="Pfam" id="PF08588">
    <property type="entry name" value="Duc1"/>
    <property type="match status" value="1"/>
</dbReference>
<dbReference type="PANTHER" id="PTHR34826:SF2">
    <property type="entry name" value="UPF0590 PROTEIN C409.17C"/>
    <property type="match status" value="1"/>
</dbReference>
<keyword evidence="4" id="KW-1185">Reference proteome</keyword>
<feature type="region of interest" description="Disordered" evidence="1">
    <location>
        <begin position="294"/>
        <end position="357"/>
    </location>
</feature>
<name>A0A6G1KLW9_9PLEO</name>
<dbReference type="InterPro" id="IPR013897">
    <property type="entry name" value="Duc1"/>
</dbReference>
<dbReference type="Proteomes" id="UP000799428">
    <property type="component" value="Unassembled WGS sequence"/>
</dbReference>
<evidence type="ECO:0000313" key="4">
    <source>
        <dbReference type="Proteomes" id="UP000799428"/>
    </source>
</evidence>
<feature type="region of interest" description="Disordered" evidence="1">
    <location>
        <begin position="378"/>
        <end position="438"/>
    </location>
</feature>
<sequence>MSDAVVDPAARDKYLLQVTAGPSYDVSTHRQVAVNGSDATVIDNHLMTCYLKVKIKDYHGLPRNSPATDDYFTHPLHKSDRYSVGFSFVPKRDIRGADLITGFDFDHPIRDRLPPGFKYAMKIVTTLLDPGLFGDPYSDKPYLYGPGLSSFFSFRIGEHISDVPIEDQLAMFNSNAKSVIEEGADGSGQRIRADQHIPAKTSKRRKNFLDPTKLNDFTFEKGRMYQADFFNPYLDFANFALRIPGFSISVVRYIDDKTHQLRFVLKDKGTDEVLFVVIFNLLFGQSLKETLVDKDSKTSTTDTLPDKAATVDSSRLSTPNKLPATSRSSCETTPASVSSSTPESDMEDDPAHKEQRQTAAAGLASSIYSGFAALGFGRTVSGDSDSSISSTTEKERKKKEELEGKKLEGTETQKLEGQVGSMKDGAVEQYLKSKNSST</sequence>
<dbReference type="PANTHER" id="PTHR34826">
    <property type="entry name" value="UPF0590 PROTEIN C409.17C"/>
    <property type="match status" value="1"/>
</dbReference>
<feature type="compositionally biased region" description="Polar residues" evidence="1">
    <location>
        <begin position="311"/>
        <end position="343"/>
    </location>
</feature>
<evidence type="ECO:0000256" key="1">
    <source>
        <dbReference type="SAM" id="MobiDB-lite"/>
    </source>
</evidence>
<dbReference type="EMBL" id="MU005765">
    <property type="protein sequence ID" value="KAF2713886.1"/>
    <property type="molecule type" value="Genomic_DNA"/>
</dbReference>
<feature type="compositionally biased region" description="Basic and acidic residues" evidence="1">
    <location>
        <begin position="392"/>
        <end position="414"/>
    </location>
</feature>
<feature type="domain" description="Domain of unknown function at the cortex 1" evidence="2">
    <location>
        <begin position="16"/>
        <end position="281"/>
    </location>
</feature>
<organism evidence="3 4">
    <name type="scientific">Pleomassaria siparia CBS 279.74</name>
    <dbReference type="NCBI Taxonomy" id="1314801"/>
    <lineage>
        <taxon>Eukaryota</taxon>
        <taxon>Fungi</taxon>
        <taxon>Dikarya</taxon>
        <taxon>Ascomycota</taxon>
        <taxon>Pezizomycotina</taxon>
        <taxon>Dothideomycetes</taxon>
        <taxon>Pleosporomycetidae</taxon>
        <taxon>Pleosporales</taxon>
        <taxon>Pleomassariaceae</taxon>
        <taxon>Pleomassaria</taxon>
    </lineage>
</organism>
<accession>A0A6G1KLW9</accession>
<evidence type="ECO:0000313" key="3">
    <source>
        <dbReference type="EMBL" id="KAF2713886.1"/>
    </source>
</evidence>
<protein>
    <submittedName>
        <fullName evidence="3">DUF1769-domain-containing protein</fullName>
    </submittedName>
</protein>
<dbReference type="OrthoDB" id="2119945at2759"/>